<name>A0ABY9YDC9_9GAMM</name>
<protein>
    <submittedName>
        <fullName evidence="1">Uncharacterized protein</fullName>
    </submittedName>
</protein>
<dbReference type="Proteomes" id="UP001305421">
    <property type="component" value="Chromosome"/>
</dbReference>
<organism evidence="1 2">
    <name type="scientific">Stenotrophomonas aracearum</name>
    <dbReference type="NCBI Taxonomy" id="3003272"/>
    <lineage>
        <taxon>Bacteria</taxon>
        <taxon>Pseudomonadati</taxon>
        <taxon>Pseudomonadota</taxon>
        <taxon>Gammaproteobacteria</taxon>
        <taxon>Lysobacterales</taxon>
        <taxon>Lysobacteraceae</taxon>
        <taxon>Stenotrophomonas</taxon>
    </lineage>
</organism>
<keyword evidence="2" id="KW-1185">Reference proteome</keyword>
<reference evidence="1 2" key="1">
    <citation type="submission" date="2022-12" db="EMBL/GenBank/DDBJ databases">
        <title>Two new species, Stenotrophomonas aracearum and Stenotrophomonas oahuensis, isolated from Anthurium (Araceae family) in Hawaii.</title>
        <authorList>
            <person name="Chunag S.C."/>
            <person name="Dobhal S."/>
            <person name="Alvarez A."/>
            <person name="Arif M."/>
        </authorList>
    </citation>
    <scope>NUCLEOTIDE SEQUENCE [LARGE SCALE GENOMIC DNA]</scope>
    <source>
        <strain evidence="1 2">A5588</strain>
    </source>
</reference>
<sequence length="370" mass="40893">MPIPSLRSILATPLHSHGAIPLGSLVGAAVGAAFSLAFRGCSNVVPDALIGGWMGIGWTNVQRFLDPDRTLTPLQEHELALVDYPAVRQALRDRGTSVNDLDALKVLAGEIEGDVNRMTRQFDSYCSSRGMPPNPLMRGVIRHFYLTHLRYPTIMLLSKLSSSACYLVAGSNEQRGTIADGLNQDGVPAGTVLRQLHCPYLRVDLANTALRNARAFSTEECEGEMRVHSVHASPGETLETLEPSALVSVTNRRHTRRRVASGEARPPVPDLVASATVRENVFRSALLREKLAGVAPDSRTWRELNRIEEDLAANRPCGHTVRYQGVLYQADDIHWEGRQSPGRNAWRLLHLKTPHGYELVDIVDYHRPRS</sequence>
<evidence type="ECO:0000313" key="2">
    <source>
        <dbReference type="Proteomes" id="UP001305421"/>
    </source>
</evidence>
<evidence type="ECO:0000313" key="1">
    <source>
        <dbReference type="EMBL" id="WNH48693.1"/>
    </source>
</evidence>
<gene>
    <name evidence="1" type="ORF">PDM28_18875</name>
</gene>
<proteinExistence type="predicted"/>
<dbReference type="RefSeq" id="WP_311183232.1">
    <property type="nucleotide sequence ID" value="NZ_CP115543.1"/>
</dbReference>
<dbReference type="EMBL" id="CP115543">
    <property type="protein sequence ID" value="WNH48693.1"/>
    <property type="molecule type" value="Genomic_DNA"/>
</dbReference>
<accession>A0ABY9YDC9</accession>